<dbReference type="Proteomes" id="UP000016888">
    <property type="component" value="Segment"/>
</dbReference>
<dbReference type="EMBL" id="AB854109">
    <property type="protein sequence ID" value="BAN92320.1"/>
    <property type="molecule type" value="Genomic_DNA"/>
</dbReference>
<sequence length="90" mass="9796">MSGHAGKGGLQKHSIGESYPFAVVGTMHRRIGEPVDKTRYYIVNLVTGAKLYFVGQDDEPRTFVGSQAAHEYAQALANGESNLSIKEITQ</sequence>
<dbReference type="RefSeq" id="YP_008853897.1">
    <property type="nucleotide sequence ID" value="NC_022917.1"/>
</dbReference>
<name>U3TJY1_9CAUD</name>
<evidence type="ECO:0000313" key="1">
    <source>
        <dbReference type="EMBL" id="BAN92320.1"/>
    </source>
</evidence>
<organism evidence="1 2">
    <name type="scientific">Ralstonia phage RSB3</name>
    <dbReference type="NCBI Taxonomy" id="1402875"/>
    <lineage>
        <taxon>Viruses</taxon>
        <taxon>Duplodnaviria</taxon>
        <taxon>Heunggongvirae</taxon>
        <taxon>Uroviricota</taxon>
        <taxon>Caudoviricetes</taxon>
        <taxon>Autographivirales</taxon>
        <taxon>Autoscriptoviridae</taxon>
        <taxon>Jiaoyazivirus</taxon>
        <taxon>Jiaoyazivirus RSB3</taxon>
    </lineage>
</organism>
<accession>U3TJY1</accession>
<keyword evidence="2" id="KW-1185">Reference proteome</keyword>
<evidence type="ECO:0000313" key="2">
    <source>
        <dbReference type="Proteomes" id="UP000016888"/>
    </source>
</evidence>
<protein>
    <submittedName>
        <fullName evidence="1">Uncharacterized protein</fullName>
    </submittedName>
</protein>
<reference evidence="1 2" key="1">
    <citation type="submission" date="2013-09" db="EMBL/GenBank/DDBJ databases">
        <title>Genomic characterization of Ralstonia solanacearum phage phiRSB3.</title>
        <authorList>
            <person name="Kawasaki T."/>
            <person name="Matsunami M."/>
            <person name="Fujie M."/>
            <person name="Yamada T."/>
        </authorList>
    </citation>
    <scope>NUCLEOTIDE SEQUENCE [LARGE SCALE GENOMIC DNA]</scope>
</reference>
<dbReference type="KEGG" id="vg:17699636"/>
<proteinExistence type="predicted"/>
<dbReference type="GeneID" id="17699636"/>